<comment type="subcellular location">
    <subcellularLocation>
        <location evidence="1">Cell membrane</location>
        <topology evidence="1">Multi-pass membrane protein</topology>
    </subcellularLocation>
</comment>
<dbReference type="KEGG" id="aga:11175470"/>
<dbReference type="AlphaFoldDB" id="A0A1S4HAZ8"/>
<dbReference type="InterPro" id="IPR057074">
    <property type="entry name" value="IR75A_N"/>
</dbReference>
<dbReference type="InterPro" id="IPR001320">
    <property type="entry name" value="Iontro_rcpt_C"/>
</dbReference>
<dbReference type="Pfam" id="PF24576">
    <property type="entry name" value="IR75A_N"/>
    <property type="match status" value="1"/>
</dbReference>
<dbReference type="Proteomes" id="UP000007062">
    <property type="component" value="Chromosome 2R"/>
</dbReference>
<dbReference type="GO" id="GO:0005886">
    <property type="term" value="C:plasma membrane"/>
    <property type="evidence" value="ECO:0007669"/>
    <property type="project" value="UniProtKB-SubCell"/>
</dbReference>
<evidence type="ECO:0000256" key="8">
    <source>
        <dbReference type="ARBA" id="ARBA00023180"/>
    </source>
</evidence>
<comment type="similarity">
    <text evidence="2">Belongs to the glutamate-gated ion channel (TC 1.A.10.1) family.</text>
</comment>
<keyword evidence="3" id="KW-1003">Cell membrane</keyword>
<dbReference type="VEuPathDB" id="VectorBase:AGAP013085"/>
<keyword evidence="7" id="KW-0675">Receptor</keyword>
<dbReference type="Pfam" id="PF00060">
    <property type="entry name" value="Lig_chan"/>
    <property type="match status" value="1"/>
</dbReference>
<protein>
    <submittedName>
        <fullName evidence="11">Uncharacterized protein</fullName>
    </submittedName>
</protein>
<keyword evidence="5" id="KW-1133">Transmembrane helix</keyword>
<dbReference type="GeneID" id="11175470"/>
<dbReference type="GO" id="GO:0050906">
    <property type="term" value="P:detection of stimulus involved in sensory perception"/>
    <property type="evidence" value="ECO:0007669"/>
    <property type="project" value="UniProtKB-ARBA"/>
</dbReference>
<dbReference type="Gene3D" id="1.10.287.70">
    <property type="match status" value="1"/>
</dbReference>
<evidence type="ECO:0000256" key="7">
    <source>
        <dbReference type="ARBA" id="ARBA00023170"/>
    </source>
</evidence>
<keyword evidence="4" id="KW-0812">Transmembrane</keyword>
<dbReference type="VEuPathDB" id="VectorBase:AGAMI1_011179"/>
<evidence type="ECO:0000256" key="4">
    <source>
        <dbReference type="ARBA" id="ARBA00022692"/>
    </source>
</evidence>
<evidence type="ECO:0000256" key="3">
    <source>
        <dbReference type="ARBA" id="ARBA00022475"/>
    </source>
</evidence>
<feature type="domain" description="Ionotropic glutamate receptor C-terminal" evidence="9">
    <location>
        <begin position="314"/>
        <end position="567"/>
    </location>
</feature>
<evidence type="ECO:0000256" key="1">
    <source>
        <dbReference type="ARBA" id="ARBA00004651"/>
    </source>
</evidence>
<dbReference type="PANTHER" id="PTHR42643:SF33">
    <property type="entry name" value="GLUTAMATE RECEPTOR 2-LIKE PROTEIN"/>
    <property type="match status" value="1"/>
</dbReference>
<reference evidence="11 12" key="2">
    <citation type="journal article" date="2004" name="Trends Parasitol.">
        <title>The Anopheles gambiae genome: an update.</title>
        <authorList>
            <person name="Mongin E."/>
            <person name="Louis C."/>
            <person name="Holt R.A."/>
            <person name="Birney E."/>
            <person name="Collins F.H."/>
        </authorList>
    </citation>
    <scope>NUCLEOTIDE SEQUENCE [LARGE SCALE GENOMIC DNA]</scope>
    <source>
        <strain evidence="11 12">PEST</strain>
    </source>
</reference>
<dbReference type="RefSeq" id="XP_061501267.1">
    <property type="nucleotide sequence ID" value="XM_061645283.1"/>
</dbReference>
<name>A0A1S4HAZ8_ANOGA</name>
<keyword evidence="6" id="KW-0472">Membrane</keyword>
<keyword evidence="8" id="KW-0325">Glycoprotein</keyword>
<reference evidence="11 12" key="1">
    <citation type="journal article" date="2002" name="Science">
        <title>The genome sequence of the malaria mosquito Anopheles gambiae.</title>
        <authorList>
            <person name="Holt R.A."/>
            <person name="Subramanian G.M."/>
            <person name="Halpern A."/>
            <person name="Sutton G.G."/>
            <person name="Charlab R."/>
            <person name="Nusskern D.R."/>
            <person name="Wincker P."/>
            <person name="Clark A.G."/>
            <person name="Ribeiro J.M."/>
            <person name="Wides R."/>
            <person name="Salzberg S.L."/>
            <person name="Loftus B."/>
            <person name="Yandell M."/>
            <person name="Majoros W.H."/>
            <person name="Rusch D.B."/>
            <person name="Lai Z."/>
            <person name="Kraft C.L."/>
            <person name="Abril J.F."/>
            <person name="Anthouard V."/>
            <person name="Arensburger P."/>
            <person name="Atkinson P.W."/>
            <person name="Baden H."/>
            <person name="de Berardinis V."/>
            <person name="Baldwin D."/>
            <person name="Benes V."/>
            <person name="Biedler J."/>
            <person name="Blass C."/>
            <person name="Bolanos R."/>
            <person name="Boscus D."/>
            <person name="Barnstead M."/>
            <person name="Cai S."/>
            <person name="Center A."/>
            <person name="Chaturverdi K."/>
            <person name="Christophides G.K."/>
            <person name="Chrystal M.A."/>
            <person name="Clamp M."/>
            <person name="Cravchik A."/>
            <person name="Curwen V."/>
            <person name="Dana A."/>
            <person name="Delcher A."/>
            <person name="Dew I."/>
            <person name="Evans C.A."/>
            <person name="Flanigan M."/>
            <person name="Grundschober-Freimoser A."/>
            <person name="Friedli L."/>
            <person name="Gu Z."/>
            <person name="Guan P."/>
            <person name="Guigo R."/>
            <person name="Hillenmeyer M.E."/>
            <person name="Hladun S.L."/>
            <person name="Hogan J.R."/>
            <person name="Hong Y.S."/>
            <person name="Hoover J."/>
            <person name="Jaillon O."/>
            <person name="Ke Z."/>
            <person name="Kodira C."/>
            <person name="Kokoza E."/>
            <person name="Koutsos A."/>
            <person name="Letunic I."/>
            <person name="Levitsky A."/>
            <person name="Liang Y."/>
            <person name="Lin J.J."/>
            <person name="Lobo N.F."/>
            <person name="Lopez J.R."/>
            <person name="Malek J.A."/>
            <person name="McIntosh T.C."/>
            <person name="Meister S."/>
            <person name="Miller J."/>
            <person name="Mobarry C."/>
            <person name="Mongin E."/>
            <person name="Murphy S.D."/>
            <person name="O'Brochta D.A."/>
            <person name="Pfannkoch C."/>
            <person name="Qi R."/>
            <person name="Regier M.A."/>
            <person name="Remington K."/>
            <person name="Shao H."/>
            <person name="Sharakhova M.V."/>
            <person name="Sitter C.D."/>
            <person name="Shetty J."/>
            <person name="Smith T.J."/>
            <person name="Strong R."/>
            <person name="Sun J."/>
            <person name="Thomasova D."/>
            <person name="Ton L.Q."/>
            <person name="Topalis P."/>
            <person name="Tu Z."/>
            <person name="Unger M.F."/>
            <person name="Walenz B."/>
            <person name="Wang A."/>
            <person name="Wang J."/>
            <person name="Wang M."/>
            <person name="Wang X."/>
            <person name="Woodford K.J."/>
            <person name="Wortman J.R."/>
            <person name="Wu M."/>
            <person name="Yao A."/>
            <person name="Zdobnov E.M."/>
            <person name="Zhang H."/>
            <person name="Zhao Q."/>
            <person name="Zhao S."/>
            <person name="Zhu S.C."/>
            <person name="Zhimulev I."/>
            <person name="Coluzzi M."/>
            <person name="della Torre A."/>
            <person name="Roth C.W."/>
            <person name="Louis C."/>
            <person name="Kalush F."/>
            <person name="Mural R.J."/>
            <person name="Myers E.W."/>
            <person name="Adams M.D."/>
            <person name="Smith H.O."/>
            <person name="Broder S."/>
            <person name="Gardner M.J."/>
            <person name="Fraser C.M."/>
            <person name="Birney E."/>
            <person name="Bork P."/>
            <person name="Brey P.T."/>
            <person name="Venter J.C."/>
            <person name="Weissenbach J."/>
            <person name="Kafatos F.C."/>
            <person name="Collins F.H."/>
            <person name="Hoffman S.L."/>
        </authorList>
    </citation>
    <scope>NUCLEOTIDE SEQUENCE [LARGE SCALE GENOMIC DNA]</scope>
    <source>
        <strain evidence="11 12">PEST</strain>
    </source>
</reference>
<evidence type="ECO:0000313" key="11">
    <source>
        <dbReference type="EnsemblMetazoa" id="AGAP013085-PA"/>
    </source>
</evidence>
<dbReference type="PANTHER" id="PTHR42643">
    <property type="entry name" value="IONOTROPIC RECEPTOR 20A-RELATED"/>
    <property type="match status" value="1"/>
</dbReference>
<dbReference type="EnsemblMetazoa" id="AGAP013085-RA">
    <property type="protein sequence ID" value="AGAP013085-PA"/>
    <property type="gene ID" value="AGAP013085"/>
</dbReference>
<evidence type="ECO:0000259" key="10">
    <source>
        <dbReference type="Pfam" id="PF24576"/>
    </source>
</evidence>
<dbReference type="SUPFAM" id="SSF53850">
    <property type="entry name" value="Periplasmic binding protein-like II"/>
    <property type="match status" value="1"/>
</dbReference>
<dbReference type="InParanoid" id="A0A1S4HAZ8"/>
<sequence>MRCLLLSFTCLALTSAAQKELVLFDLMKWQQLKVVYVFHCFHQQDVLIHQLHSAMKNHPASMSFLNVASFSGSKFEASLQSLHVGVGLMADLNCDGLAGVLKALSVRGFFNGARFRWLLGGLGTLQQSRMFLEKLNITASSMVLLTLPMRTSNNDTNFAILDVCGHRVGTRWELSFLQIGAWSTSAGLTMWDKRSVYERRQNLLGMQLTGIAKATAIGASTVTGELQSGRAYGLRLWNVLSTMHNLSITENPVNEGNQQPFDLIINPVEIKQQDISKLHYTAAVHDTQTILLFLHPNVDWTRNLFLRPFTVLSWLGITALFLAFLLLMCCILHLDRLEGQDRENGILVLVLGILCQQGFIETFHSYASRITVFAMILFSMLVYQFYLTYIVSFLLVVPPKTIHTLHQLVENGFAVALENVPKNVEYLNATDDEHLLALVQKQLTQADTLYYDMAEGLELILRGRVAFLCDAHHAYQMMQTHFTDEQRCALQEVVLISKKSTHLALAKDNPLRELFRVTVHRIAGNGVMQYERSRCYADKPRCAENEVKMPEVNLDQVSSVMVLLLGAIVGSIAVLLLELTHSRVWPRRHRVVPSRGINRKL</sequence>
<reference evidence="11" key="3">
    <citation type="submission" date="2020-05" db="UniProtKB">
        <authorList>
            <consortium name="EnsemblMetazoa"/>
        </authorList>
    </citation>
    <scope>IDENTIFICATION</scope>
    <source>
        <strain evidence="11">PEST</strain>
    </source>
</reference>
<evidence type="ECO:0000256" key="6">
    <source>
        <dbReference type="ARBA" id="ARBA00023136"/>
    </source>
</evidence>
<dbReference type="EMBL" id="AAAB01008987">
    <property type="status" value="NOT_ANNOTATED_CDS"/>
    <property type="molecule type" value="Genomic_DNA"/>
</dbReference>
<dbReference type="GO" id="GO:0015276">
    <property type="term" value="F:ligand-gated monoatomic ion channel activity"/>
    <property type="evidence" value="ECO:0007669"/>
    <property type="project" value="InterPro"/>
</dbReference>
<evidence type="ECO:0000259" key="9">
    <source>
        <dbReference type="Pfam" id="PF00060"/>
    </source>
</evidence>
<feature type="domain" description="Ionotropic receptor 75a N-terminal" evidence="10">
    <location>
        <begin position="20"/>
        <end position="211"/>
    </location>
</feature>
<organism evidence="11 12">
    <name type="scientific">Anopheles gambiae</name>
    <name type="common">African malaria mosquito</name>
    <dbReference type="NCBI Taxonomy" id="7165"/>
    <lineage>
        <taxon>Eukaryota</taxon>
        <taxon>Metazoa</taxon>
        <taxon>Ecdysozoa</taxon>
        <taxon>Arthropoda</taxon>
        <taxon>Hexapoda</taxon>
        <taxon>Insecta</taxon>
        <taxon>Pterygota</taxon>
        <taxon>Neoptera</taxon>
        <taxon>Endopterygota</taxon>
        <taxon>Diptera</taxon>
        <taxon>Nematocera</taxon>
        <taxon>Culicoidea</taxon>
        <taxon>Culicidae</taxon>
        <taxon>Anophelinae</taxon>
        <taxon>Anopheles</taxon>
    </lineage>
</organism>
<evidence type="ECO:0000256" key="5">
    <source>
        <dbReference type="ARBA" id="ARBA00022989"/>
    </source>
</evidence>
<evidence type="ECO:0000256" key="2">
    <source>
        <dbReference type="ARBA" id="ARBA00008685"/>
    </source>
</evidence>
<proteinExistence type="inferred from homology"/>
<dbReference type="InterPro" id="IPR052192">
    <property type="entry name" value="Insect_Ionotropic_Sensory_Rcpt"/>
</dbReference>
<evidence type="ECO:0000313" key="12">
    <source>
        <dbReference type="Proteomes" id="UP000007062"/>
    </source>
</evidence>
<keyword evidence="12" id="KW-1185">Reference proteome</keyword>
<accession>A0A1S4HAZ8</accession>